<dbReference type="Proteomes" id="UP000826656">
    <property type="component" value="Unassembled WGS sequence"/>
</dbReference>
<evidence type="ECO:0000313" key="7">
    <source>
        <dbReference type="EMBL" id="KAH0759311.1"/>
    </source>
</evidence>
<evidence type="ECO:0000313" key="8">
    <source>
        <dbReference type="Proteomes" id="UP000826656"/>
    </source>
</evidence>
<evidence type="ECO:0000256" key="5">
    <source>
        <dbReference type="SAM" id="MobiDB-lite"/>
    </source>
</evidence>
<dbReference type="SUPFAM" id="SSF52540">
    <property type="entry name" value="P-loop containing nucleoside triphosphate hydrolases"/>
    <property type="match status" value="1"/>
</dbReference>
<dbReference type="PANTHER" id="PTHR32295:SF154">
    <property type="entry name" value="PROTEIN IQ-DOMAIN 32"/>
    <property type="match status" value="1"/>
</dbReference>
<proteinExistence type="inferred from homology"/>
<evidence type="ECO:0000256" key="1">
    <source>
        <dbReference type="ARBA" id="ARBA00022860"/>
    </source>
</evidence>
<evidence type="ECO:0000256" key="3">
    <source>
        <dbReference type="ARBA" id="ARBA00024378"/>
    </source>
</evidence>
<dbReference type="InterPro" id="IPR027417">
    <property type="entry name" value="P-loop_NTPase"/>
</dbReference>
<dbReference type="InterPro" id="IPR025064">
    <property type="entry name" value="DUF4005"/>
</dbReference>
<dbReference type="SMART" id="SM00015">
    <property type="entry name" value="IQ"/>
    <property type="match status" value="2"/>
</dbReference>
<feature type="compositionally biased region" description="Basic and acidic residues" evidence="5">
    <location>
        <begin position="20"/>
        <end position="39"/>
    </location>
</feature>
<feature type="region of interest" description="Disordered" evidence="5">
    <location>
        <begin position="529"/>
        <end position="819"/>
    </location>
</feature>
<dbReference type="Pfam" id="PF00612">
    <property type="entry name" value="IQ"/>
    <property type="match status" value="2"/>
</dbReference>
<feature type="compositionally biased region" description="Polar residues" evidence="5">
    <location>
        <begin position="364"/>
        <end position="379"/>
    </location>
</feature>
<feature type="compositionally biased region" description="Basic and acidic residues" evidence="5">
    <location>
        <begin position="643"/>
        <end position="655"/>
    </location>
</feature>
<feature type="compositionally biased region" description="Basic residues" evidence="5">
    <location>
        <begin position="40"/>
        <end position="51"/>
    </location>
</feature>
<comment type="subunit">
    <text evidence="3">Binds to multiple calmodulin (CaM) in the presence of Ca(2+) and CaM-like proteins.</text>
</comment>
<comment type="similarity">
    <text evidence="2">Belongs to the IQD family.</text>
</comment>
<dbReference type="PANTHER" id="PTHR32295">
    <property type="entry name" value="IQ-DOMAIN 5-RELATED"/>
    <property type="match status" value="1"/>
</dbReference>
<dbReference type="PROSITE" id="PS50096">
    <property type="entry name" value="IQ"/>
    <property type="match status" value="1"/>
</dbReference>
<feature type="compositionally biased region" description="Polar residues" evidence="5">
    <location>
        <begin position="52"/>
        <end position="63"/>
    </location>
</feature>
<evidence type="ECO:0000259" key="6">
    <source>
        <dbReference type="Pfam" id="PF13178"/>
    </source>
</evidence>
<feature type="region of interest" description="Disordered" evidence="5">
    <location>
        <begin position="20"/>
        <end position="69"/>
    </location>
</feature>
<feature type="compositionally biased region" description="Low complexity" evidence="5">
    <location>
        <begin position="729"/>
        <end position="743"/>
    </location>
</feature>
<feature type="compositionally biased region" description="Polar residues" evidence="5">
    <location>
        <begin position="785"/>
        <end position="799"/>
    </location>
</feature>
<reference evidence="7 8" key="1">
    <citation type="journal article" date="2021" name="bioRxiv">
        <title>Chromosome-scale and haplotype-resolved genome assembly of a tetraploid potato cultivar.</title>
        <authorList>
            <person name="Sun H."/>
            <person name="Jiao W.-B."/>
            <person name="Krause K."/>
            <person name="Campoy J.A."/>
            <person name="Goel M."/>
            <person name="Folz-Donahue K."/>
            <person name="Kukat C."/>
            <person name="Huettel B."/>
            <person name="Schneeberger K."/>
        </authorList>
    </citation>
    <scope>NUCLEOTIDE SEQUENCE [LARGE SCALE GENOMIC DNA]</scope>
    <source>
        <strain evidence="7">SolTubOtavaFocal</strain>
        <tissue evidence="7">Leaves</tissue>
    </source>
</reference>
<feature type="compositionally biased region" description="Basic and acidic residues" evidence="5">
    <location>
        <begin position="178"/>
        <end position="189"/>
    </location>
</feature>
<dbReference type="InterPro" id="IPR000048">
    <property type="entry name" value="IQ_motif_EF-hand-BS"/>
</dbReference>
<comment type="caution">
    <text evidence="7">The sequence shown here is derived from an EMBL/GenBank/DDBJ whole genome shotgun (WGS) entry which is preliminary data.</text>
</comment>
<evidence type="ECO:0000256" key="4">
    <source>
        <dbReference type="ARBA" id="ARBA00045534"/>
    </source>
</evidence>
<dbReference type="Pfam" id="PF13178">
    <property type="entry name" value="DUF4005"/>
    <property type="match status" value="1"/>
</dbReference>
<feature type="compositionally biased region" description="Polar residues" evidence="5">
    <location>
        <begin position="565"/>
        <end position="575"/>
    </location>
</feature>
<keyword evidence="8" id="KW-1185">Reference proteome</keyword>
<sequence>MGKSTASSCLKIIACGSDSVDRDELEAHPESKSSSDKRGWSFRKKSARHRVLSNTVVSETPSGNKDWPEAANANLQTQSNSTIPEKASVVQWADEKPQFPTVEKSQVSADEKPQVLANENPQISEDEKPQVLEDEKLQVSVDEKPQVSTDAKPQLLVEVSVDEKPLISEKVNLEVSEDEKPSVSSDEKAPISSEENSLLSDLVDAKQSEPVTARVNDGKADVILDEHALVIQTAVRAFLARRAQLKQKHITKLQAAVRGHLVRRHAVGTLRCVQAIVKMQTLVRAHHTNRIAEGSSIKEKLKGKENSGTKSEFTYISISKLLSNSFARQLLESTPRTKSINIKCDPSKSDSAWKWLERWMSVASPGNQLSPQSELSAEQQENEPTEHHSNLMESKVQLDSESMDFREGEEASLSAVPSESDDNLITYDADSLDFQADIPTLPPQPLNVDEKTSRDDCSIPTQLKEARALPEMEPNSFPANTEVEREDTHSLELSETESKKILHGSRKASNPAFIAAQSKFEELTLAAKSTKVTSLPNHKTEDESSEDTFSTITDHSFGAREAAPSENSVPHSTRAQVGGSECGTELSISSTLDSPDRSDVGGHVFEQELPSNGGTDHRKSNGYPHIEDDSTNDLSHSDYVQAGREDPTDDAKHVDVMVSSDLSPEEQKPENNSVNVQIEHEAKTDRLYKSSPDASPRSHITVPESQGTPSSQVSVNPKKLKSENSGSIPKPRSAPASKKSPSKLNHAPGTTSSEQLSKDHNKNEKRRNSFGSTKAGQADQEARDNSTSSSLPSYMQATESARAKVIPNSSPRSSPDVHNKDEYIKKRHSLPGSNGRQGSPRIQRSLSNAQQGAKGNGTQSPQDHLTALLSSTPKLLVVNHACVSPRDPLNLELFRANFGSLHRH</sequence>
<evidence type="ECO:0000256" key="2">
    <source>
        <dbReference type="ARBA" id="ARBA00024341"/>
    </source>
</evidence>
<dbReference type="Gene3D" id="1.20.5.190">
    <property type="match status" value="1"/>
</dbReference>
<feature type="compositionally biased region" description="Basic and acidic residues" evidence="5">
    <location>
        <begin position="482"/>
        <end position="500"/>
    </location>
</feature>
<feature type="region of interest" description="Disordered" evidence="5">
    <location>
        <begin position="473"/>
        <end position="506"/>
    </location>
</feature>
<name>A0ABQ7V5H2_SOLTU</name>
<feature type="region of interest" description="Disordered" evidence="5">
    <location>
        <begin position="364"/>
        <end position="421"/>
    </location>
</feature>
<protein>
    <recommendedName>
        <fullName evidence="6">DUF4005 domain-containing protein</fullName>
    </recommendedName>
</protein>
<organism evidence="7 8">
    <name type="scientific">Solanum tuberosum</name>
    <name type="common">Potato</name>
    <dbReference type="NCBI Taxonomy" id="4113"/>
    <lineage>
        <taxon>Eukaryota</taxon>
        <taxon>Viridiplantae</taxon>
        <taxon>Streptophyta</taxon>
        <taxon>Embryophyta</taxon>
        <taxon>Tracheophyta</taxon>
        <taxon>Spermatophyta</taxon>
        <taxon>Magnoliopsida</taxon>
        <taxon>eudicotyledons</taxon>
        <taxon>Gunneridae</taxon>
        <taxon>Pentapetalae</taxon>
        <taxon>asterids</taxon>
        <taxon>lamiids</taxon>
        <taxon>Solanales</taxon>
        <taxon>Solanaceae</taxon>
        <taxon>Solanoideae</taxon>
        <taxon>Solaneae</taxon>
        <taxon>Solanum</taxon>
    </lineage>
</organism>
<feature type="region of interest" description="Disordered" evidence="5">
    <location>
        <begin position="174"/>
        <end position="200"/>
    </location>
</feature>
<accession>A0ABQ7V5H2</accession>
<feature type="compositionally biased region" description="Basic and acidic residues" evidence="5">
    <location>
        <begin position="678"/>
        <end position="688"/>
    </location>
</feature>
<feature type="region of interest" description="Disordered" evidence="5">
    <location>
        <begin position="94"/>
        <end position="131"/>
    </location>
</feature>
<feature type="domain" description="DUF4005" evidence="6">
    <location>
        <begin position="732"/>
        <end position="850"/>
    </location>
</feature>
<dbReference type="EMBL" id="JAIVGD010000015">
    <property type="protein sequence ID" value="KAH0759311.1"/>
    <property type="molecule type" value="Genomic_DNA"/>
</dbReference>
<gene>
    <name evidence="7" type="ORF">KY290_022804</name>
</gene>
<feature type="compositionally biased region" description="Polar residues" evidence="5">
    <location>
        <begin position="703"/>
        <end position="715"/>
    </location>
</feature>
<comment type="function">
    <text evidence="4">May be involved in cooperative interactions with calmodulins or calmodulin-like proteins. Recruits calmodulin proteins to microtubules, thus being a potential scaffold in cellular signaling and trafficking. May associate with nucleic acids and regulate gene expression at the transcriptional or post-transcriptional level.</text>
</comment>
<keyword evidence="1" id="KW-0112">Calmodulin-binding</keyword>